<dbReference type="OrthoDB" id="340962at2759"/>
<dbReference type="SMART" id="SM00385">
    <property type="entry name" value="CYCLIN"/>
    <property type="match status" value="1"/>
</dbReference>
<feature type="domain" description="Cyclin-like" evidence="4">
    <location>
        <begin position="104"/>
        <end position="188"/>
    </location>
</feature>
<dbReference type="InterPro" id="IPR006671">
    <property type="entry name" value="Cyclin_N"/>
</dbReference>
<dbReference type="Pfam" id="PF00134">
    <property type="entry name" value="Cyclin_N"/>
    <property type="match status" value="1"/>
</dbReference>
<sequence length="439" mass="50080">MPAIVGEMGTQSTPSGPIPYKYVQQTYMLSSQARNWRFSARQIAKMRKDGNEAAQKRLREIWQRERELPLMGGEEEEPEASSSSTPIEFLDVDDEQALISYYFTRVRQLVKAFSLPELVEATTITFIKRFYLRNTCMDFHSKHIVLTCLFLAAKAESHAIPLRHFATKLAGKEQNPKVINENIKTVQDLEFLVSQSLAFEYTVHGAHRALHGFMLDFQTLQPAPTTDMMAAILAPARANVQQSRFTDAELIYTPSQIALACVHSSCSEGKEAVERFLEAKFKRTKENWQKEIEQRQKWRATERQKLEKRGVKEDALPQAVKDVEVPLDSEESGRMDSKQTLAVLAEIEEMISSHVAQTNEKVKEVDKKLKMCSNPERMSNSRLTRKHEEDKKNAILGKRDASRTKVSGDDAKLANPFVDEDDDDDEIERAPTTKRQRVA</sequence>
<feature type="compositionally biased region" description="Basic and acidic residues" evidence="3">
    <location>
        <begin position="386"/>
        <end position="412"/>
    </location>
</feature>
<dbReference type="Proteomes" id="UP000245771">
    <property type="component" value="Unassembled WGS sequence"/>
</dbReference>
<proteinExistence type="inferred from homology"/>
<evidence type="ECO:0000256" key="3">
    <source>
        <dbReference type="SAM" id="MobiDB-lite"/>
    </source>
</evidence>
<dbReference type="PANTHER" id="PTHR10026">
    <property type="entry name" value="CYCLIN"/>
    <property type="match status" value="1"/>
</dbReference>
<dbReference type="GeneID" id="37023384"/>
<keyword evidence="1 2" id="KW-0195">Cyclin</keyword>
<evidence type="ECO:0000313" key="5">
    <source>
        <dbReference type="EMBL" id="PWN37363.1"/>
    </source>
</evidence>
<accession>A0A316VLU0</accession>
<evidence type="ECO:0000259" key="4">
    <source>
        <dbReference type="SMART" id="SM00385"/>
    </source>
</evidence>
<evidence type="ECO:0000256" key="2">
    <source>
        <dbReference type="RuleBase" id="RU000383"/>
    </source>
</evidence>
<dbReference type="STRING" id="1280837.A0A316VLU0"/>
<gene>
    <name evidence="5" type="ORF">FA14DRAFT_187473</name>
</gene>
<dbReference type="GO" id="GO:0006357">
    <property type="term" value="P:regulation of transcription by RNA polymerase II"/>
    <property type="evidence" value="ECO:0007669"/>
    <property type="project" value="InterPro"/>
</dbReference>
<dbReference type="FunCoup" id="A0A316VLU0">
    <property type="interactions" value="587"/>
</dbReference>
<dbReference type="GO" id="GO:0016538">
    <property type="term" value="F:cyclin-dependent protein serine/threonine kinase regulator activity"/>
    <property type="evidence" value="ECO:0007669"/>
    <property type="project" value="InterPro"/>
</dbReference>
<dbReference type="SUPFAM" id="SSF47954">
    <property type="entry name" value="Cyclin-like"/>
    <property type="match status" value="2"/>
</dbReference>
<dbReference type="AlphaFoldDB" id="A0A316VLU0"/>
<dbReference type="InterPro" id="IPR013763">
    <property type="entry name" value="Cyclin-like_dom"/>
</dbReference>
<protein>
    <submittedName>
        <fullName evidence="5">Cyclin-like protein</fullName>
    </submittedName>
</protein>
<dbReference type="EMBL" id="KZ819602">
    <property type="protein sequence ID" value="PWN37363.1"/>
    <property type="molecule type" value="Genomic_DNA"/>
</dbReference>
<dbReference type="Pfam" id="PF16899">
    <property type="entry name" value="Cyclin_C_2"/>
    <property type="match status" value="1"/>
</dbReference>
<feature type="compositionally biased region" description="Acidic residues" evidence="3">
    <location>
        <begin position="418"/>
        <end position="427"/>
    </location>
</feature>
<feature type="region of interest" description="Disordered" evidence="3">
    <location>
        <begin position="373"/>
        <end position="439"/>
    </location>
</feature>
<evidence type="ECO:0000256" key="1">
    <source>
        <dbReference type="ARBA" id="ARBA00023127"/>
    </source>
</evidence>
<dbReference type="InterPro" id="IPR043198">
    <property type="entry name" value="Cyclin/Ssn8"/>
</dbReference>
<organism evidence="5 6">
    <name type="scientific">Meira miltonrushii</name>
    <dbReference type="NCBI Taxonomy" id="1280837"/>
    <lineage>
        <taxon>Eukaryota</taxon>
        <taxon>Fungi</taxon>
        <taxon>Dikarya</taxon>
        <taxon>Basidiomycota</taxon>
        <taxon>Ustilaginomycotina</taxon>
        <taxon>Exobasidiomycetes</taxon>
        <taxon>Exobasidiales</taxon>
        <taxon>Brachybasidiaceae</taxon>
        <taxon>Meira</taxon>
    </lineage>
</organism>
<keyword evidence="6" id="KW-1185">Reference proteome</keyword>
<dbReference type="Gene3D" id="1.10.472.10">
    <property type="entry name" value="Cyclin-like"/>
    <property type="match status" value="2"/>
</dbReference>
<evidence type="ECO:0000313" key="6">
    <source>
        <dbReference type="Proteomes" id="UP000245771"/>
    </source>
</evidence>
<reference evidence="5 6" key="1">
    <citation type="journal article" date="2018" name="Mol. Biol. Evol.">
        <title>Broad Genomic Sampling Reveals a Smut Pathogenic Ancestry of the Fungal Clade Ustilaginomycotina.</title>
        <authorList>
            <person name="Kijpornyongpan T."/>
            <person name="Mondo S.J."/>
            <person name="Barry K."/>
            <person name="Sandor L."/>
            <person name="Lee J."/>
            <person name="Lipzen A."/>
            <person name="Pangilinan J."/>
            <person name="LaButti K."/>
            <person name="Hainaut M."/>
            <person name="Henrissat B."/>
            <person name="Grigoriev I.V."/>
            <person name="Spatafora J.W."/>
            <person name="Aime M.C."/>
        </authorList>
    </citation>
    <scope>NUCLEOTIDE SEQUENCE [LARGE SCALE GENOMIC DNA]</scope>
    <source>
        <strain evidence="5 6">MCA 3882</strain>
    </source>
</reference>
<dbReference type="CDD" id="cd20525">
    <property type="entry name" value="CYCLIN_CCNH_rpt2"/>
    <property type="match status" value="1"/>
</dbReference>
<dbReference type="InterPro" id="IPR036915">
    <property type="entry name" value="Cyclin-like_sf"/>
</dbReference>
<dbReference type="InterPro" id="IPR031658">
    <property type="entry name" value="Cyclin_C_2"/>
</dbReference>
<comment type="similarity">
    <text evidence="2">Belongs to the cyclin family.</text>
</comment>
<dbReference type="InParanoid" id="A0A316VLU0"/>
<dbReference type="CDD" id="cd20524">
    <property type="entry name" value="CYCLIN_CCNH_rpt1"/>
    <property type="match status" value="1"/>
</dbReference>
<name>A0A316VLU0_9BASI</name>
<dbReference type="RefSeq" id="XP_025357665.1">
    <property type="nucleotide sequence ID" value="XM_025501603.1"/>
</dbReference>